<name>A0A9D2SR92_9FIRM</name>
<dbReference type="SUPFAM" id="SSF52540">
    <property type="entry name" value="P-loop containing nucleoside triphosphate hydrolases"/>
    <property type="match status" value="1"/>
</dbReference>
<evidence type="ECO:0008006" key="3">
    <source>
        <dbReference type="Google" id="ProtNLM"/>
    </source>
</evidence>
<evidence type="ECO:0000313" key="2">
    <source>
        <dbReference type="Proteomes" id="UP000823891"/>
    </source>
</evidence>
<dbReference type="AlphaFoldDB" id="A0A9D2SR92"/>
<gene>
    <name evidence="1" type="ORF">H9761_19315</name>
</gene>
<reference evidence="1" key="2">
    <citation type="submission" date="2021-04" db="EMBL/GenBank/DDBJ databases">
        <authorList>
            <person name="Gilroy R."/>
        </authorList>
    </citation>
    <scope>NUCLEOTIDE SEQUENCE</scope>
    <source>
        <strain evidence="1">USAMLcec2-132</strain>
    </source>
</reference>
<organism evidence="1 2">
    <name type="scientific">Candidatus Eisenbergiella merdavium</name>
    <dbReference type="NCBI Taxonomy" id="2838551"/>
    <lineage>
        <taxon>Bacteria</taxon>
        <taxon>Bacillati</taxon>
        <taxon>Bacillota</taxon>
        <taxon>Clostridia</taxon>
        <taxon>Lachnospirales</taxon>
        <taxon>Lachnospiraceae</taxon>
        <taxon>Eisenbergiella</taxon>
    </lineage>
</organism>
<reference evidence="1" key="1">
    <citation type="journal article" date="2021" name="PeerJ">
        <title>Extensive microbial diversity within the chicken gut microbiome revealed by metagenomics and culture.</title>
        <authorList>
            <person name="Gilroy R."/>
            <person name="Ravi A."/>
            <person name="Getino M."/>
            <person name="Pursley I."/>
            <person name="Horton D.L."/>
            <person name="Alikhan N.F."/>
            <person name="Baker D."/>
            <person name="Gharbi K."/>
            <person name="Hall N."/>
            <person name="Watson M."/>
            <person name="Adriaenssens E.M."/>
            <person name="Foster-Nyarko E."/>
            <person name="Jarju S."/>
            <person name="Secka A."/>
            <person name="Antonio M."/>
            <person name="Oren A."/>
            <person name="Chaudhuri R.R."/>
            <person name="La Ragione R."/>
            <person name="Hildebrand F."/>
            <person name="Pallen M.J."/>
        </authorList>
    </citation>
    <scope>NUCLEOTIDE SEQUENCE</scope>
    <source>
        <strain evidence="1">USAMLcec2-132</strain>
    </source>
</reference>
<accession>A0A9D2SR92</accession>
<proteinExistence type="predicted"/>
<dbReference type="PANTHER" id="PTHR37816">
    <property type="entry name" value="YALI0E33011P"/>
    <property type="match status" value="1"/>
</dbReference>
<sequence length="179" mass="21698">MKYQGKTYDRVMLVGGSGSGKSWTAERLGRLTGMPVIYLDKECWQPGWKYPPKEEWEAKNREFIAKEEWIIDGNHRETLEMRLQRAQLLLFFDINPLLCIWRVWWRHGCKRPDLSEELEEKRNLDFYRLLGFIWTSYRKRREHILSLHEKYPVMMLQFKRTGQVKRFLADVEKENRKSG</sequence>
<comment type="caution">
    <text evidence="1">The sequence shown here is derived from an EMBL/GenBank/DDBJ whole genome shotgun (WGS) entry which is preliminary data.</text>
</comment>
<dbReference type="EMBL" id="DWWS01000072">
    <property type="protein sequence ID" value="HJC25814.1"/>
    <property type="molecule type" value="Genomic_DNA"/>
</dbReference>
<dbReference type="PANTHER" id="PTHR37816:SF3">
    <property type="entry name" value="MODULATES DNA TOPOLOGY"/>
    <property type="match status" value="1"/>
</dbReference>
<dbReference type="InterPro" id="IPR027417">
    <property type="entry name" value="P-loop_NTPase"/>
</dbReference>
<dbReference type="Proteomes" id="UP000823891">
    <property type="component" value="Unassembled WGS sequence"/>
</dbReference>
<evidence type="ECO:0000313" key="1">
    <source>
        <dbReference type="EMBL" id="HJC25814.1"/>
    </source>
</evidence>
<protein>
    <recommendedName>
        <fullName evidence="3">DNA topology modulation protein FlaR</fullName>
    </recommendedName>
</protein>
<dbReference type="Gene3D" id="3.40.50.300">
    <property type="entry name" value="P-loop containing nucleotide triphosphate hydrolases"/>
    <property type="match status" value="1"/>
</dbReference>
<dbReference type="InterPro" id="IPR052922">
    <property type="entry name" value="Cytidylate_Kinase-2"/>
</dbReference>